<sequence>MDASMNENASGFDHHVQMSDQSPRTNAARLPEFVGRIVRLPCKVLNQHAGGAIVEACDGGQVNIQMSESDQLEGTFVEIIGKVLDESNIKLLRGLNLDSDKELDMNLVNDVIELTHDPRFKKIFPS</sequence>
<dbReference type="PANTHER" id="PTHR15114">
    <property type="entry name" value="REPLICATION PROTEIN A3"/>
    <property type="match status" value="1"/>
</dbReference>
<evidence type="ECO:0000256" key="4">
    <source>
        <dbReference type="SAM" id="MobiDB-lite"/>
    </source>
</evidence>
<dbReference type="GO" id="GO:0006260">
    <property type="term" value="P:DNA replication"/>
    <property type="evidence" value="ECO:0007669"/>
    <property type="project" value="InterPro"/>
</dbReference>
<dbReference type="SUPFAM" id="SSF50249">
    <property type="entry name" value="Nucleic acid-binding proteins"/>
    <property type="match status" value="1"/>
</dbReference>
<organism evidence="5 6">
    <name type="scientific">Boletus reticuloceps</name>
    <dbReference type="NCBI Taxonomy" id="495285"/>
    <lineage>
        <taxon>Eukaryota</taxon>
        <taxon>Fungi</taxon>
        <taxon>Dikarya</taxon>
        <taxon>Basidiomycota</taxon>
        <taxon>Agaricomycotina</taxon>
        <taxon>Agaricomycetes</taxon>
        <taxon>Agaricomycetidae</taxon>
        <taxon>Boletales</taxon>
        <taxon>Boletineae</taxon>
        <taxon>Boletaceae</taxon>
        <taxon>Boletoideae</taxon>
        <taxon>Boletus</taxon>
    </lineage>
</organism>
<name>A0A8I2YSF0_9AGAM</name>
<evidence type="ECO:0000256" key="1">
    <source>
        <dbReference type="ARBA" id="ARBA00004123"/>
    </source>
</evidence>
<gene>
    <name evidence="5" type="ORF">JVT61DRAFT_15246</name>
</gene>
<dbReference type="CDD" id="cd04479">
    <property type="entry name" value="RPA3"/>
    <property type="match status" value="1"/>
</dbReference>
<reference evidence="5" key="1">
    <citation type="submission" date="2021-03" db="EMBL/GenBank/DDBJ databases">
        <title>Evolutionary innovations through gain and loss of genes in the ectomycorrhizal Boletales.</title>
        <authorList>
            <person name="Wu G."/>
            <person name="Miyauchi S."/>
            <person name="Morin E."/>
            <person name="Yang Z.-L."/>
            <person name="Xu J."/>
            <person name="Martin F.M."/>
        </authorList>
    </citation>
    <scope>NUCLEOTIDE SEQUENCE</scope>
    <source>
        <strain evidence="5">BR01</strain>
    </source>
</reference>
<evidence type="ECO:0000313" key="5">
    <source>
        <dbReference type="EMBL" id="KAG6377441.1"/>
    </source>
</evidence>
<comment type="caution">
    <text evidence="5">The sequence shown here is derived from an EMBL/GenBank/DDBJ whole genome shotgun (WGS) entry which is preliminary data.</text>
</comment>
<proteinExistence type="inferred from homology"/>
<dbReference type="Proteomes" id="UP000683000">
    <property type="component" value="Unassembled WGS sequence"/>
</dbReference>
<dbReference type="GO" id="GO:0005662">
    <property type="term" value="C:DNA replication factor A complex"/>
    <property type="evidence" value="ECO:0007669"/>
    <property type="project" value="TreeGrafter"/>
</dbReference>
<keyword evidence="3" id="KW-0539">Nucleus</keyword>
<dbReference type="GO" id="GO:0003684">
    <property type="term" value="F:damaged DNA binding"/>
    <property type="evidence" value="ECO:0007669"/>
    <property type="project" value="TreeGrafter"/>
</dbReference>
<accession>A0A8I2YSF0</accession>
<dbReference type="GO" id="GO:0003697">
    <property type="term" value="F:single-stranded DNA binding"/>
    <property type="evidence" value="ECO:0007669"/>
    <property type="project" value="TreeGrafter"/>
</dbReference>
<protein>
    <submittedName>
        <fullName evidence="5">Replication factor A protein 3</fullName>
    </submittedName>
</protein>
<keyword evidence="6" id="KW-1185">Reference proteome</keyword>
<feature type="region of interest" description="Disordered" evidence="4">
    <location>
        <begin position="1"/>
        <end position="24"/>
    </location>
</feature>
<dbReference type="OrthoDB" id="188186at2759"/>
<dbReference type="GO" id="GO:0000724">
    <property type="term" value="P:double-strand break repair via homologous recombination"/>
    <property type="evidence" value="ECO:0007669"/>
    <property type="project" value="TreeGrafter"/>
</dbReference>
<dbReference type="GO" id="GO:0035861">
    <property type="term" value="C:site of double-strand break"/>
    <property type="evidence" value="ECO:0007669"/>
    <property type="project" value="TreeGrafter"/>
</dbReference>
<dbReference type="InterPro" id="IPR012340">
    <property type="entry name" value="NA-bd_OB-fold"/>
</dbReference>
<dbReference type="GO" id="GO:0006284">
    <property type="term" value="P:base-excision repair"/>
    <property type="evidence" value="ECO:0007669"/>
    <property type="project" value="TreeGrafter"/>
</dbReference>
<evidence type="ECO:0000256" key="3">
    <source>
        <dbReference type="ARBA" id="ARBA00023242"/>
    </source>
</evidence>
<comment type="subcellular location">
    <subcellularLocation>
        <location evidence="1">Nucleus</location>
    </subcellularLocation>
</comment>
<dbReference type="Pfam" id="PF08661">
    <property type="entry name" value="Rep_fac-A_3"/>
    <property type="match status" value="1"/>
</dbReference>
<comment type="similarity">
    <text evidence="2">Belongs to the replication factor A protein 3 family.</text>
</comment>
<dbReference type="EMBL" id="JAGFBS010000009">
    <property type="protein sequence ID" value="KAG6377441.1"/>
    <property type="molecule type" value="Genomic_DNA"/>
</dbReference>
<dbReference type="GO" id="GO:0006298">
    <property type="term" value="P:mismatch repair"/>
    <property type="evidence" value="ECO:0007669"/>
    <property type="project" value="TreeGrafter"/>
</dbReference>
<dbReference type="InterPro" id="IPR013970">
    <property type="entry name" value="Rfa2"/>
</dbReference>
<dbReference type="Gene3D" id="2.40.50.140">
    <property type="entry name" value="Nucleic acid-binding proteins"/>
    <property type="match status" value="1"/>
</dbReference>
<dbReference type="PANTHER" id="PTHR15114:SF1">
    <property type="entry name" value="REPLICATION PROTEIN A 14 KDA SUBUNIT"/>
    <property type="match status" value="1"/>
</dbReference>
<dbReference type="GO" id="GO:0006289">
    <property type="term" value="P:nucleotide-excision repair"/>
    <property type="evidence" value="ECO:0007669"/>
    <property type="project" value="TreeGrafter"/>
</dbReference>
<evidence type="ECO:0000313" key="6">
    <source>
        <dbReference type="Proteomes" id="UP000683000"/>
    </source>
</evidence>
<dbReference type="AlphaFoldDB" id="A0A8I2YSF0"/>
<evidence type="ECO:0000256" key="2">
    <source>
        <dbReference type="ARBA" id="ARBA00009761"/>
    </source>
</evidence>